<feature type="domain" description="Luciferase-like" evidence="2">
    <location>
        <begin position="14"/>
        <end position="290"/>
    </location>
</feature>
<dbReference type="Proteomes" id="UP001272242">
    <property type="component" value="Unassembled WGS sequence"/>
</dbReference>
<dbReference type="EMBL" id="JAXBLV010000013">
    <property type="protein sequence ID" value="MDY3558088.1"/>
    <property type="molecule type" value="Genomic_DNA"/>
</dbReference>
<dbReference type="CDD" id="cd01097">
    <property type="entry name" value="Tetrahydromethanopterin_reductase"/>
    <property type="match status" value="1"/>
</dbReference>
<proteinExistence type="predicted"/>
<protein>
    <submittedName>
        <fullName evidence="3">TIGR03885 family FMN-dependent LLM class oxidoreductase</fullName>
        <ecNumber evidence="3">1.-.-.-</ecNumber>
    </submittedName>
</protein>
<sequence length="318" mass="34385">MKVVGWHASHELYPPSELLRLARRAEGAGFTAGMCSDHFHPWTPQQGESGFAFSWLGAALQATRLSFGNVCCPFMRYHPAVVAQAAATLAEMFPGRYWLAVGTGQALNESITGWAWPTKAERRARLREAVDVIRALWAGETVTHTELVTVTDAKLYTRPAAPPLLFGAALTAETAEWVGSWADGLLTVGHEPDGRRAVVEAFRRGGGAGKPMVVQAAVGYAPDEDEAWRDAHARWPVAGLGQDLLQDAPTPDQIAGPAGKVRAEDLRGKLRVSADLARHAEWLRGDFAAGFGAVYLHFVGRGPERFIDAFADHVLPAC</sequence>
<dbReference type="Pfam" id="PF00296">
    <property type="entry name" value="Bac_luciferase"/>
    <property type="match status" value="1"/>
</dbReference>
<evidence type="ECO:0000259" key="2">
    <source>
        <dbReference type="Pfam" id="PF00296"/>
    </source>
</evidence>
<accession>A0ABU5EW80</accession>
<dbReference type="NCBIfam" id="TIGR03885">
    <property type="entry name" value="flavin_revert"/>
    <property type="match status" value="1"/>
</dbReference>
<dbReference type="InterPro" id="IPR011251">
    <property type="entry name" value="Luciferase-like_dom"/>
</dbReference>
<dbReference type="RefSeq" id="WP_320685059.1">
    <property type="nucleotide sequence ID" value="NZ_JAXBLV010000013.1"/>
</dbReference>
<dbReference type="PANTHER" id="PTHR43244">
    <property type="match status" value="1"/>
</dbReference>
<organism evidence="3 4">
    <name type="scientific">Gemmata algarum</name>
    <dbReference type="NCBI Taxonomy" id="2975278"/>
    <lineage>
        <taxon>Bacteria</taxon>
        <taxon>Pseudomonadati</taxon>
        <taxon>Planctomycetota</taxon>
        <taxon>Planctomycetia</taxon>
        <taxon>Gemmatales</taxon>
        <taxon>Gemmataceae</taxon>
        <taxon>Gemmata</taxon>
    </lineage>
</organism>
<dbReference type="NCBIfam" id="TIGR03557">
    <property type="entry name" value="F420_G6P_family"/>
    <property type="match status" value="1"/>
</dbReference>
<keyword evidence="1 3" id="KW-0560">Oxidoreductase</keyword>
<gene>
    <name evidence="3" type="ORF">R5W23_000809</name>
</gene>
<name>A0ABU5EW80_9BACT</name>
<comment type="caution">
    <text evidence="3">The sequence shown here is derived from an EMBL/GenBank/DDBJ whole genome shotgun (WGS) entry which is preliminary data.</text>
</comment>
<dbReference type="Gene3D" id="3.20.20.30">
    <property type="entry name" value="Luciferase-like domain"/>
    <property type="match status" value="1"/>
</dbReference>
<reference evidence="4" key="1">
    <citation type="journal article" date="2023" name="Mar. Drugs">
        <title>Gemmata algarum, a Novel Planctomycete Isolated from an Algal Mat, Displays Antimicrobial Activity.</title>
        <authorList>
            <person name="Kumar G."/>
            <person name="Kallscheuer N."/>
            <person name="Kashif M."/>
            <person name="Ahamad S."/>
            <person name="Jagadeeshwari U."/>
            <person name="Pannikurungottu S."/>
            <person name="Haufschild T."/>
            <person name="Kabuu M."/>
            <person name="Sasikala C."/>
            <person name="Jogler C."/>
            <person name="Ramana C."/>
        </authorList>
    </citation>
    <scope>NUCLEOTIDE SEQUENCE [LARGE SCALE GENOMIC DNA]</scope>
    <source>
        <strain evidence="4">JC673</strain>
    </source>
</reference>
<dbReference type="InterPro" id="IPR036661">
    <property type="entry name" value="Luciferase-like_sf"/>
</dbReference>
<evidence type="ECO:0000313" key="4">
    <source>
        <dbReference type="Proteomes" id="UP001272242"/>
    </source>
</evidence>
<dbReference type="InterPro" id="IPR050564">
    <property type="entry name" value="F420-G6PD/mer"/>
</dbReference>
<dbReference type="InterPro" id="IPR023907">
    <property type="entry name" value="Non-F420_Flavin_OxRdtase"/>
</dbReference>
<keyword evidence="4" id="KW-1185">Reference proteome</keyword>
<dbReference type="GO" id="GO:0016491">
    <property type="term" value="F:oxidoreductase activity"/>
    <property type="evidence" value="ECO:0007669"/>
    <property type="project" value="UniProtKB-KW"/>
</dbReference>
<dbReference type="InterPro" id="IPR019945">
    <property type="entry name" value="F420_G6P_DH-rel"/>
</dbReference>
<dbReference type="EC" id="1.-.-.-" evidence="3"/>
<dbReference type="SUPFAM" id="SSF51679">
    <property type="entry name" value="Bacterial luciferase-like"/>
    <property type="match status" value="1"/>
</dbReference>
<dbReference type="PANTHER" id="PTHR43244:SF1">
    <property type="entry name" value="5,10-METHYLENETETRAHYDROMETHANOPTERIN REDUCTASE"/>
    <property type="match status" value="1"/>
</dbReference>
<evidence type="ECO:0000256" key="1">
    <source>
        <dbReference type="ARBA" id="ARBA00023002"/>
    </source>
</evidence>
<evidence type="ECO:0000313" key="3">
    <source>
        <dbReference type="EMBL" id="MDY3558088.1"/>
    </source>
</evidence>